<feature type="compositionally biased region" description="Polar residues" evidence="2">
    <location>
        <begin position="123"/>
        <end position="132"/>
    </location>
</feature>
<feature type="compositionally biased region" description="Basic and acidic residues" evidence="2">
    <location>
        <begin position="189"/>
        <end position="208"/>
    </location>
</feature>
<name>A0ABR2TV07_9ROSI</name>
<accession>A0ABR2TV07</accession>
<organism evidence="3 4">
    <name type="scientific">Hibiscus sabdariffa</name>
    <name type="common">roselle</name>
    <dbReference type="NCBI Taxonomy" id="183260"/>
    <lineage>
        <taxon>Eukaryota</taxon>
        <taxon>Viridiplantae</taxon>
        <taxon>Streptophyta</taxon>
        <taxon>Embryophyta</taxon>
        <taxon>Tracheophyta</taxon>
        <taxon>Spermatophyta</taxon>
        <taxon>Magnoliopsida</taxon>
        <taxon>eudicotyledons</taxon>
        <taxon>Gunneridae</taxon>
        <taxon>Pentapetalae</taxon>
        <taxon>rosids</taxon>
        <taxon>malvids</taxon>
        <taxon>Malvales</taxon>
        <taxon>Malvaceae</taxon>
        <taxon>Malvoideae</taxon>
        <taxon>Hibiscus</taxon>
    </lineage>
</organism>
<feature type="compositionally biased region" description="Low complexity" evidence="2">
    <location>
        <begin position="38"/>
        <end position="49"/>
    </location>
</feature>
<keyword evidence="1" id="KW-0175">Coiled coil</keyword>
<dbReference type="EMBL" id="JBBPBN010000004">
    <property type="protein sequence ID" value="KAK9041336.1"/>
    <property type="molecule type" value="Genomic_DNA"/>
</dbReference>
<dbReference type="Proteomes" id="UP001396334">
    <property type="component" value="Unassembled WGS sequence"/>
</dbReference>
<evidence type="ECO:0000313" key="4">
    <source>
        <dbReference type="Proteomes" id="UP001396334"/>
    </source>
</evidence>
<keyword evidence="4" id="KW-1185">Reference proteome</keyword>
<feature type="coiled-coil region" evidence="1">
    <location>
        <begin position="263"/>
        <end position="301"/>
    </location>
</feature>
<proteinExistence type="predicted"/>
<evidence type="ECO:0000313" key="3">
    <source>
        <dbReference type="EMBL" id="KAK9041336.1"/>
    </source>
</evidence>
<evidence type="ECO:0000256" key="2">
    <source>
        <dbReference type="SAM" id="MobiDB-lite"/>
    </source>
</evidence>
<evidence type="ECO:0000256" key="1">
    <source>
        <dbReference type="SAM" id="Coils"/>
    </source>
</evidence>
<reference evidence="3 4" key="1">
    <citation type="journal article" date="2024" name="G3 (Bethesda)">
        <title>Genome assembly of Hibiscus sabdariffa L. provides insights into metabolisms of medicinal natural products.</title>
        <authorList>
            <person name="Kim T."/>
        </authorList>
    </citation>
    <scope>NUCLEOTIDE SEQUENCE [LARGE SCALE GENOMIC DNA]</scope>
    <source>
        <strain evidence="3">TK-2024</strain>
        <tissue evidence="3">Old leaves</tissue>
    </source>
</reference>
<comment type="caution">
    <text evidence="3">The sequence shown here is derived from an EMBL/GenBank/DDBJ whole genome shotgun (WGS) entry which is preliminary data.</text>
</comment>
<feature type="region of interest" description="Disordered" evidence="2">
    <location>
        <begin position="31"/>
        <end position="216"/>
    </location>
</feature>
<sequence>MESRSFSSRRSTWPLTSLRYLKAMSDYTEGKDSDFFGLNDDNLASDSSSPTPGQHFGDWTSPLSLYDDPMQYINLSPHDFDTGPGEDIQQPEYATMEVPSGANEPGDTPLKDQNLSPGEDIQHATTEVQSGANAPPLSPVDDQENLSSSKSTGSKKRKSATKGKGKGKGMIRRRNQGTFCIGESSNSKQPEKPTKEPDKYEEPIKDKDENESEIEDAKKELIKIEEKSSKFIEDLDKAKKVLSEGLKEVRNTKLNDISKFTILIKLENQKEQAKKETKEARQVLEENKMLANERSQELKITRIILNEVVEMQEKETEKTRKIEPIFANSMFASVCPPDLQGIFEMDDPNPQQWTQVPQEDRGQNAEENVNVEVPTEEASGQQLQSYDEQISGLDYRIYILRMRANQHLQDQQLQVLIDRQVEALVAQRDVLVGMRAILHAQAL</sequence>
<feature type="compositionally biased region" description="Basic residues" evidence="2">
    <location>
        <begin position="153"/>
        <end position="175"/>
    </location>
</feature>
<protein>
    <submittedName>
        <fullName evidence="3">Uncharacterized protein</fullName>
    </submittedName>
</protein>
<gene>
    <name evidence="3" type="ORF">V6N11_016441</name>
</gene>